<organism evidence="1 2">
    <name type="scientific">Rhynocoris fuscipes</name>
    <dbReference type="NCBI Taxonomy" id="488301"/>
    <lineage>
        <taxon>Eukaryota</taxon>
        <taxon>Metazoa</taxon>
        <taxon>Ecdysozoa</taxon>
        <taxon>Arthropoda</taxon>
        <taxon>Hexapoda</taxon>
        <taxon>Insecta</taxon>
        <taxon>Pterygota</taxon>
        <taxon>Neoptera</taxon>
        <taxon>Paraneoptera</taxon>
        <taxon>Hemiptera</taxon>
        <taxon>Heteroptera</taxon>
        <taxon>Panheteroptera</taxon>
        <taxon>Cimicomorpha</taxon>
        <taxon>Reduviidae</taxon>
        <taxon>Harpactorinae</taxon>
        <taxon>Harpactorini</taxon>
        <taxon>Rhynocoris</taxon>
    </lineage>
</organism>
<reference evidence="1 2" key="1">
    <citation type="submission" date="2022-12" db="EMBL/GenBank/DDBJ databases">
        <title>Chromosome-level genome assembly of true bugs.</title>
        <authorList>
            <person name="Ma L."/>
            <person name="Li H."/>
        </authorList>
    </citation>
    <scope>NUCLEOTIDE SEQUENCE [LARGE SCALE GENOMIC DNA]</scope>
    <source>
        <strain evidence="1">Lab_2022b</strain>
    </source>
</reference>
<comment type="caution">
    <text evidence="1">The sequence shown here is derived from an EMBL/GenBank/DDBJ whole genome shotgun (WGS) entry which is preliminary data.</text>
</comment>
<protein>
    <submittedName>
        <fullName evidence="1">Uncharacterized protein</fullName>
    </submittedName>
</protein>
<keyword evidence="2" id="KW-1185">Reference proteome</keyword>
<evidence type="ECO:0000313" key="1">
    <source>
        <dbReference type="EMBL" id="KAK9504799.1"/>
    </source>
</evidence>
<sequence>MLEQSYIQNSNILRSTVFELCRIGTSAHPHTHTDVMPKIVKMGSGRLKTDISVEI</sequence>
<dbReference type="EMBL" id="JAPXFL010000006">
    <property type="protein sequence ID" value="KAK9504799.1"/>
    <property type="molecule type" value="Genomic_DNA"/>
</dbReference>
<gene>
    <name evidence="1" type="ORF">O3M35_008984</name>
</gene>
<dbReference type="Proteomes" id="UP001461498">
    <property type="component" value="Unassembled WGS sequence"/>
</dbReference>
<accession>A0AAW1D1E6</accession>
<proteinExistence type="predicted"/>
<dbReference type="AlphaFoldDB" id="A0AAW1D1E6"/>
<name>A0AAW1D1E6_9HEMI</name>
<evidence type="ECO:0000313" key="2">
    <source>
        <dbReference type="Proteomes" id="UP001461498"/>
    </source>
</evidence>